<dbReference type="Gene3D" id="2.60.40.10">
    <property type="entry name" value="Immunoglobulins"/>
    <property type="match status" value="1"/>
</dbReference>
<reference evidence="4 5" key="1">
    <citation type="submission" date="2018-01" db="EMBL/GenBank/DDBJ databases">
        <authorList>
            <person name="Gaut B.S."/>
            <person name="Morton B.R."/>
            <person name="Clegg M.T."/>
            <person name="Duvall M.R."/>
        </authorList>
    </citation>
    <scope>NUCLEOTIDE SEQUENCE [LARGE SCALE GENOMIC DNA]</scope>
    <source>
        <strain evidence="4 5">HR-AV</strain>
    </source>
</reference>
<dbReference type="SMART" id="SM01217">
    <property type="entry name" value="Fn3_like"/>
    <property type="match status" value="1"/>
</dbReference>
<dbReference type="InterPro" id="IPR001764">
    <property type="entry name" value="Glyco_hydro_3_N"/>
</dbReference>
<dbReference type="Proteomes" id="UP000236893">
    <property type="component" value="Unassembled WGS sequence"/>
</dbReference>
<gene>
    <name evidence="4" type="ORF">C3K47_07960</name>
</gene>
<dbReference type="Pfam" id="PF01915">
    <property type="entry name" value="Glyco_hydro_3_C"/>
    <property type="match status" value="1"/>
</dbReference>
<organism evidence="4 5">
    <name type="scientific">Solitalea longa</name>
    <dbReference type="NCBI Taxonomy" id="2079460"/>
    <lineage>
        <taxon>Bacteria</taxon>
        <taxon>Pseudomonadati</taxon>
        <taxon>Bacteroidota</taxon>
        <taxon>Sphingobacteriia</taxon>
        <taxon>Sphingobacteriales</taxon>
        <taxon>Sphingobacteriaceae</taxon>
        <taxon>Solitalea</taxon>
    </lineage>
</organism>
<dbReference type="PANTHER" id="PTHR42715">
    <property type="entry name" value="BETA-GLUCOSIDASE"/>
    <property type="match status" value="1"/>
</dbReference>
<accession>A0A2S5A3U4</accession>
<dbReference type="GO" id="GO:0008422">
    <property type="term" value="F:beta-glucosidase activity"/>
    <property type="evidence" value="ECO:0007669"/>
    <property type="project" value="UniProtKB-ARBA"/>
</dbReference>
<evidence type="ECO:0000313" key="4">
    <source>
        <dbReference type="EMBL" id="POY37205.1"/>
    </source>
</evidence>
<evidence type="ECO:0000256" key="1">
    <source>
        <dbReference type="ARBA" id="ARBA00005336"/>
    </source>
</evidence>
<dbReference type="InterPro" id="IPR017853">
    <property type="entry name" value="GH"/>
</dbReference>
<dbReference type="SUPFAM" id="SSF51445">
    <property type="entry name" value="(Trans)glycosidases"/>
    <property type="match status" value="1"/>
</dbReference>
<comment type="similarity">
    <text evidence="1">Belongs to the glycosyl hydrolase 3 family.</text>
</comment>
<dbReference type="FunFam" id="2.60.40.10:FF:000495">
    <property type="entry name" value="Periplasmic beta-glucosidase"/>
    <property type="match status" value="1"/>
</dbReference>
<dbReference type="SUPFAM" id="SSF49464">
    <property type="entry name" value="Carboxypeptidase regulatory domain-like"/>
    <property type="match status" value="1"/>
</dbReference>
<comment type="caution">
    <text evidence="4">The sequence shown here is derived from an EMBL/GenBank/DDBJ whole genome shotgun (WGS) entry which is preliminary data.</text>
</comment>
<dbReference type="PRINTS" id="PR00133">
    <property type="entry name" value="GLHYDRLASE3"/>
</dbReference>
<dbReference type="SUPFAM" id="SSF52279">
    <property type="entry name" value="Beta-D-glucan exohydrolase, C-terminal domain"/>
    <property type="match status" value="1"/>
</dbReference>
<dbReference type="AlphaFoldDB" id="A0A2S5A3U4"/>
<evidence type="ECO:0000259" key="3">
    <source>
        <dbReference type="SMART" id="SM01217"/>
    </source>
</evidence>
<keyword evidence="5" id="KW-1185">Reference proteome</keyword>
<protein>
    <submittedName>
        <fullName evidence="4">Glycosyl hydrolase</fullName>
    </submittedName>
</protein>
<dbReference type="PANTHER" id="PTHR42715:SF10">
    <property type="entry name" value="BETA-GLUCOSIDASE"/>
    <property type="match status" value="1"/>
</dbReference>
<dbReference type="Pfam" id="PF00933">
    <property type="entry name" value="Glyco_hydro_3"/>
    <property type="match status" value="1"/>
</dbReference>
<sequence>MAQQNVELYKDPNQPVEARVKDLLHRMTLEEKIAQMRHVHSEQYDVKGKPDIQKLNEFTNGMSFGCVEALPYSSEQFLKAIYHIQKHLKEKTRLGIPIIPIMEGLHGTVQDGCTIYPQSIALASTFNPELAQKMAEQIAGEMKVMGVKQALAPDLDLAREQRWGRVEETYGEDPFLVGRMGVAYVKGLRKYNLIATPKHFVAHGTPLGGINLSSVEGGDRQLFSMYLPPFEKVIKEANPLSIMNCYSSYDGVPITGSSYFLTDILRKRIGFKGYVYSDWGSVSMLYYFHKTATNGSDAALQSVKAGVDLEAGGEDYANLLKLVQEKKLDEKYIDSAVSHILYAKFSSGLFEDPLPDTLNFKQYFHTKESVALSKKIANESIVLLKNESNILPFDINKIKSLAVVGPNADQVQFGDYSWSRNNKDGITPLAGLRKLLGNRVKLNYASGCDLTSLNKDGFANAIKAAQNSDAVVVFVGSQSASLAREYQNSTSGEGFDLSSLTLPGVQEELIQALHATGKQVIVVLVSGRPFALPFEAKNIPAILVQWYGGEQAGAAIAEVLFGDVNPSGKLPISFAKSEGHLPAYYNHLPTDKGYYKSPGTNEKPGRDYVFSSPEALYSFGHGLSYTKFDYTNLKVSKTQVQENDTITISVEVKNTGDKDGAEVVQLYVRDVVSSVATPVKQLKGFSKLEIKAGEMQIANIQLPISELFLYNQQMQKVVEPGEFELQIGASSSDIKLKKTITLVDNSISSIENSLPKSISKQEITNPNDGKQYLITGTVRDVQATVLPGVTVMLKGKSQKTITNSKGSYQIQAGVNDVLQFSVDGYTTREVKVGKSKVIDIRLAPSGK</sequence>
<evidence type="ECO:0000256" key="2">
    <source>
        <dbReference type="ARBA" id="ARBA00022801"/>
    </source>
</evidence>
<dbReference type="InterPro" id="IPR050288">
    <property type="entry name" value="Cellulose_deg_GH3"/>
</dbReference>
<dbReference type="GO" id="GO:0005975">
    <property type="term" value="P:carbohydrate metabolic process"/>
    <property type="evidence" value="ECO:0007669"/>
    <property type="project" value="InterPro"/>
</dbReference>
<dbReference type="Gene3D" id="2.60.40.1120">
    <property type="entry name" value="Carboxypeptidase-like, regulatory domain"/>
    <property type="match status" value="1"/>
</dbReference>
<dbReference type="InterPro" id="IPR013783">
    <property type="entry name" value="Ig-like_fold"/>
</dbReference>
<dbReference type="Pfam" id="PF13715">
    <property type="entry name" value="CarbopepD_reg_2"/>
    <property type="match status" value="1"/>
</dbReference>
<dbReference type="InterPro" id="IPR002772">
    <property type="entry name" value="Glyco_hydro_3_C"/>
</dbReference>
<dbReference type="EMBL" id="PQVF01000005">
    <property type="protein sequence ID" value="POY37205.1"/>
    <property type="molecule type" value="Genomic_DNA"/>
</dbReference>
<dbReference type="InterPro" id="IPR036881">
    <property type="entry name" value="Glyco_hydro_3_C_sf"/>
</dbReference>
<dbReference type="InterPro" id="IPR008969">
    <property type="entry name" value="CarboxyPept-like_regulatory"/>
</dbReference>
<dbReference type="Gene3D" id="3.40.50.1700">
    <property type="entry name" value="Glycoside hydrolase family 3 C-terminal domain"/>
    <property type="match status" value="1"/>
</dbReference>
<feature type="domain" description="Fibronectin type III-like" evidence="3">
    <location>
        <begin position="662"/>
        <end position="731"/>
    </location>
</feature>
<dbReference type="FunFam" id="3.40.50.1700:FF:000009">
    <property type="entry name" value="Periplasmic beta-glucosidase"/>
    <property type="match status" value="1"/>
</dbReference>
<dbReference type="OrthoDB" id="9758670at2"/>
<dbReference type="InterPro" id="IPR026891">
    <property type="entry name" value="Fn3-like"/>
</dbReference>
<dbReference type="InterPro" id="IPR036962">
    <property type="entry name" value="Glyco_hydro_3_N_sf"/>
</dbReference>
<proteinExistence type="inferred from homology"/>
<name>A0A2S5A3U4_9SPHI</name>
<dbReference type="Gene3D" id="3.20.20.300">
    <property type="entry name" value="Glycoside hydrolase, family 3, N-terminal domain"/>
    <property type="match status" value="1"/>
</dbReference>
<keyword evidence="2 4" id="KW-0378">Hydrolase</keyword>
<evidence type="ECO:0000313" key="5">
    <source>
        <dbReference type="Proteomes" id="UP000236893"/>
    </source>
</evidence>
<dbReference type="Pfam" id="PF14310">
    <property type="entry name" value="Fn3-like"/>
    <property type="match status" value="1"/>
</dbReference>